<dbReference type="Proteomes" id="UP001214250">
    <property type="component" value="Chromosome 2"/>
</dbReference>
<gene>
    <name evidence="1" type="ORF">PQO03_12180</name>
</gene>
<keyword evidence="2" id="KW-1185">Reference proteome</keyword>
<name>A0ABY7VWK5_9BACT</name>
<sequence>MRRRIYVKNLENDLKIRNIHSATELKNGHTIIAAYHSDKPLFEVSKDKNPLVS</sequence>
<accession>A0ABY7VWK5</accession>
<protein>
    <submittedName>
        <fullName evidence="1">Uncharacterized protein</fullName>
    </submittedName>
</protein>
<evidence type="ECO:0000313" key="2">
    <source>
        <dbReference type="Proteomes" id="UP001214250"/>
    </source>
</evidence>
<organism evidence="1 2">
    <name type="scientific">Lentisphaera profundi</name>
    <dbReference type="NCBI Taxonomy" id="1658616"/>
    <lineage>
        <taxon>Bacteria</taxon>
        <taxon>Pseudomonadati</taxon>
        <taxon>Lentisphaerota</taxon>
        <taxon>Lentisphaeria</taxon>
        <taxon>Lentisphaerales</taxon>
        <taxon>Lentisphaeraceae</taxon>
        <taxon>Lentisphaera</taxon>
    </lineage>
</organism>
<proteinExistence type="predicted"/>
<reference evidence="1 2" key="1">
    <citation type="submission" date="2023-02" db="EMBL/GenBank/DDBJ databases">
        <title>Genome sequence of Lentisphaera profundi SAORIC-696.</title>
        <authorList>
            <person name="Kim e."/>
            <person name="Cho J.-C."/>
            <person name="Choi A."/>
            <person name="Kang I."/>
        </authorList>
    </citation>
    <scope>NUCLEOTIDE SEQUENCE [LARGE SCALE GENOMIC DNA]</scope>
    <source>
        <strain evidence="1 2">SAORIC-696</strain>
    </source>
</reference>
<evidence type="ECO:0000313" key="1">
    <source>
        <dbReference type="EMBL" id="WDE98595.1"/>
    </source>
</evidence>
<dbReference type="EMBL" id="CP117812">
    <property type="protein sequence ID" value="WDE98595.1"/>
    <property type="molecule type" value="Genomic_DNA"/>
</dbReference>
<dbReference type="RefSeq" id="WP_274153466.1">
    <property type="nucleotide sequence ID" value="NZ_CP117812.1"/>
</dbReference>